<evidence type="ECO:0000256" key="1">
    <source>
        <dbReference type="SAM" id="MobiDB-lite"/>
    </source>
</evidence>
<dbReference type="OMA" id="RFPCFRD"/>
<accession>A0A2I2Z811</accession>
<reference evidence="2 3" key="2">
    <citation type="journal article" date="2012" name="Nature">
        <title>Insights into hominid evolution from the gorilla genome sequence.</title>
        <authorList>
            <person name="Scally A."/>
            <person name="Dutheil J.Y."/>
            <person name="Hillier L.W."/>
            <person name="Jordan G.E."/>
            <person name="Goodhead I."/>
            <person name="Herrero J."/>
            <person name="Hobolth A."/>
            <person name="Lappalainen T."/>
            <person name="Mailund T."/>
            <person name="Marques-Bonet T."/>
            <person name="McCarthy S."/>
            <person name="Montgomery S.H."/>
            <person name="Schwalie P.C."/>
            <person name="Tang Y.A."/>
            <person name="Ward M.C."/>
            <person name="Xue Y."/>
            <person name="Yngvadottir B."/>
            <person name="Alkan C."/>
            <person name="Andersen L.N."/>
            <person name="Ayub Q."/>
            <person name="Ball E.V."/>
            <person name="Beal K."/>
            <person name="Bradley B.J."/>
            <person name="Chen Y."/>
            <person name="Clee C.M."/>
            <person name="Fitzgerald S."/>
            <person name="Graves T.A."/>
            <person name="Gu Y."/>
            <person name="Heath P."/>
            <person name="Heger A."/>
            <person name="Karakoc E."/>
            <person name="Kolb-Kokocinski A."/>
            <person name="Laird G.K."/>
            <person name="Lunter G."/>
            <person name="Meader S."/>
            <person name="Mort M."/>
            <person name="Mullikin J.C."/>
            <person name="Munch K."/>
            <person name="O'Connor T.D."/>
            <person name="Phillips A.D."/>
            <person name="Prado-Martinez J."/>
            <person name="Rogers A.S."/>
            <person name="Sajjadian S."/>
            <person name="Schmidt D."/>
            <person name="Shaw K."/>
            <person name="Simpson J.T."/>
            <person name="Stenson P.D."/>
            <person name="Turner D.J."/>
            <person name="Vigilant L."/>
            <person name="Vilella A.J."/>
            <person name="Whitener W."/>
            <person name="Zhu B."/>
            <person name="Cooper D.N."/>
            <person name="de Jong P."/>
            <person name="Dermitzakis E.T."/>
            <person name="Eichler E.E."/>
            <person name="Flicek P."/>
            <person name="Goldman N."/>
            <person name="Mundy N.I."/>
            <person name="Ning Z."/>
            <person name="Odom D.T."/>
            <person name="Ponting C.P."/>
            <person name="Quail M.A."/>
            <person name="Ryder O.A."/>
            <person name="Searle S.M."/>
            <person name="Warren W.C."/>
            <person name="Wilson R.K."/>
            <person name="Schierup M.H."/>
            <person name="Rogers J."/>
            <person name="Tyler-Smith C."/>
            <person name="Durbin R."/>
        </authorList>
    </citation>
    <scope>NUCLEOTIDE SEQUENCE [LARGE SCALE GENOMIC DNA]</scope>
</reference>
<keyword evidence="3" id="KW-1185">Reference proteome</keyword>
<name>A0A2I2Z811_GORGO</name>
<sequence>MLVNGENFGVSLNIFPSVDINKSSDAPRRVPAQGSIKDHTAGLRLTALSPEHQSPAEGGDNTSSLQRGTSPPAATSLRLLLSSKDSLGFKCHFPCFRDPGVLIA</sequence>
<dbReference type="InParanoid" id="A0A2I2Z811"/>
<evidence type="ECO:0000313" key="3">
    <source>
        <dbReference type="Proteomes" id="UP000001519"/>
    </source>
</evidence>
<dbReference type="Bgee" id="ENSGGOG00000043667">
    <property type="expression patterns" value="Expressed in cerebellum and 6 other cell types or tissues"/>
</dbReference>
<dbReference type="EMBL" id="CABD030057224">
    <property type="status" value="NOT_ANNOTATED_CDS"/>
    <property type="molecule type" value="Genomic_DNA"/>
</dbReference>
<reference evidence="3" key="1">
    <citation type="submission" date="2011-05" db="EMBL/GenBank/DDBJ databases">
        <title>Insights into the evolution of the great apes provided by the gorilla genome.</title>
        <authorList>
            <person name="Scally A."/>
        </authorList>
    </citation>
    <scope>NUCLEOTIDE SEQUENCE [LARGE SCALE GENOMIC DNA]</scope>
</reference>
<dbReference type="Ensembl" id="ENSGGOT00000047467.1">
    <property type="protein sequence ID" value="ENSGGOP00000043399.1"/>
    <property type="gene ID" value="ENSGGOG00000043667.1"/>
</dbReference>
<dbReference type="GeneTree" id="ENSGT00910000146896"/>
<proteinExistence type="predicted"/>
<dbReference type="AlphaFoldDB" id="A0A2I2Z811"/>
<organism evidence="2 3">
    <name type="scientific">Gorilla gorilla gorilla</name>
    <name type="common">Western lowland gorilla</name>
    <dbReference type="NCBI Taxonomy" id="9595"/>
    <lineage>
        <taxon>Eukaryota</taxon>
        <taxon>Metazoa</taxon>
        <taxon>Chordata</taxon>
        <taxon>Craniata</taxon>
        <taxon>Vertebrata</taxon>
        <taxon>Euteleostomi</taxon>
        <taxon>Mammalia</taxon>
        <taxon>Eutheria</taxon>
        <taxon>Euarchontoglires</taxon>
        <taxon>Primates</taxon>
        <taxon>Haplorrhini</taxon>
        <taxon>Catarrhini</taxon>
        <taxon>Hominidae</taxon>
        <taxon>Gorilla</taxon>
    </lineage>
</organism>
<dbReference type="Proteomes" id="UP000001519">
    <property type="component" value="Chromosome 8"/>
</dbReference>
<reference evidence="2" key="3">
    <citation type="submission" date="2025-08" db="UniProtKB">
        <authorList>
            <consortium name="Ensembl"/>
        </authorList>
    </citation>
    <scope>IDENTIFICATION</scope>
</reference>
<protein>
    <submittedName>
        <fullName evidence="2">Uncharacterized protein</fullName>
    </submittedName>
</protein>
<reference evidence="2" key="4">
    <citation type="submission" date="2025-09" db="UniProtKB">
        <authorList>
            <consortium name="Ensembl"/>
        </authorList>
    </citation>
    <scope>IDENTIFICATION</scope>
</reference>
<evidence type="ECO:0000313" key="2">
    <source>
        <dbReference type="Ensembl" id="ENSGGOP00000043399.1"/>
    </source>
</evidence>
<feature type="compositionally biased region" description="Polar residues" evidence="1">
    <location>
        <begin position="60"/>
        <end position="72"/>
    </location>
</feature>
<feature type="region of interest" description="Disordered" evidence="1">
    <location>
        <begin position="18"/>
        <end position="72"/>
    </location>
</feature>